<feature type="transmembrane region" description="Helical" evidence="1">
    <location>
        <begin position="224"/>
        <end position="244"/>
    </location>
</feature>
<feature type="transmembrane region" description="Helical" evidence="1">
    <location>
        <begin position="282"/>
        <end position="301"/>
    </location>
</feature>
<feature type="transmembrane region" description="Helical" evidence="1">
    <location>
        <begin position="192"/>
        <end position="212"/>
    </location>
</feature>
<evidence type="ECO:0000259" key="2">
    <source>
        <dbReference type="Pfam" id="PF01757"/>
    </source>
</evidence>
<keyword evidence="4" id="KW-1185">Reference proteome</keyword>
<evidence type="ECO:0000313" key="4">
    <source>
        <dbReference type="Proteomes" id="UP000825258"/>
    </source>
</evidence>
<feature type="domain" description="Acyltransferase 3" evidence="2">
    <location>
        <begin position="7"/>
        <end position="299"/>
    </location>
</feature>
<dbReference type="RefSeq" id="WP_221258905.1">
    <property type="nucleotide sequence ID" value="NZ_AP024749.1"/>
</dbReference>
<proteinExistence type="predicted"/>
<keyword evidence="1" id="KW-0472">Membrane</keyword>
<feature type="transmembrane region" description="Helical" evidence="1">
    <location>
        <begin position="32"/>
        <end position="52"/>
    </location>
</feature>
<dbReference type="InterPro" id="IPR052734">
    <property type="entry name" value="Nod_factor_acetyltransferase"/>
</dbReference>
<keyword evidence="1" id="KW-0812">Transmembrane</keyword>
<keyword evidence="1" id="KW-1133">Transmembrane helix</keyword>
<dbReference type="InterPro" id="IPR002656">
    <property type="entry name" value="Acyl_transf_3_dom"/>
</dbReference>
<evidence type="ECO:0000313" key="3">
    <source>
        <dbReference type="EMBL" id="BCY27270.1"/>
    </source>
</evidence>
<feature type="transmembrane region" description="Helical" evidence="1">
    <location>
        <begin position="158"/>
        <end position="180"/>
    </location>
</feature>
<accession>A0ABN6HRN0</accession>
<feature type="transmembrane region" description="Helical" evidence="1">
    <location>
        <begin position="256"/>
        <end position="276"/>
    </location>
</feature>
<gene>
    <name evidence="3" type="ORF">KK2020170_01380</name>
</gene>
<dbReference type="Pfam" id="PF01757">
    <property type="entry name" value="Acyl_transf_3"/>
    <property type="match status" value="1"/>
</dbReference>
<feature type="transmembrane region" description="Helical" evidence="1">
    <location>
        <begin position="128"/>
        <end position="152"/>
    </location>
</feature>
<organism evidence="3 4">
    <name type="scientific">Flavobacterium okayamense</name>
    <dbReference type="NCBI Taxonomy" id="2830782"/>
    <lineage>
        <taxon>Bacteria</taxon>
        <taxon>Pseudomonadati</taxon>
        <taxon>Bacteroidota</taxon>
        <taxon>Flavobacteriia</taxon>
        <taxon>Flavobacteriales</taxon>
        <taxon>Flavobacteriaceae</taxon>
        <taxon>Flavobacterium</taxon>
    </lineage>
</organism>
<reference evidence="3 4" key="1">
    <citation type="submission" date="2021-06" db="EMBL/GenBank/DDBJ databases">
        <title>Whole genome sequences of Flavobacterium sp. KK2020170 and assembly.</title>
        <authorList>
            <person name="Kitahara K."/>
            <person name="Miyoshi S."/>
            <person name="Uesaka K."/>
        </authorList>
    </citation>
    <scope>NUCLEOTIDE SEQUENCE [LARGE SCALE GENOMIC DNA]</scope>
    <source>
        <strain evidence="3 4">KK2020170</strain>
    </source>
</reference>
<feature type="transmembrane region" description="Helical" evidence="1">
    <location>
        <begin position="9"/>
        <end position="26"/>
    </location>
</feature>
<feature type="transmembrane region" description="Helical" evidence="1">
    <location>
        <begin position="68"/>
        <end position="86"/>
    </location>
</feature>
<protein>
    <submittedName>
        <fullName evidence="3">O-acetyltransferase</fullName>
    </submittedName>
</protein>
<name>A0ABN6HRN0_9FLAO</name>
<feature type="transmembrane region" description="Helical" evidence="1">
    <location>
        <begin position="98"/>
        <end position="121"/>
    </location>
</feature>
<dbReference type="EMBL" id="AP024749">
    <property type="protein sequence ID" value="BCY27270.1"/>
    <property type="molecule type" value="Genomic_DNA"/>
</dbReference>
<dbReference type="Proteomes" id="UP000825258">
    <property type="component" value="Chromosome"/>
</dbReference>
<evidence type="ECO:0000256" key="1">
    <source>
        <dbReference type="SAM" id="Phobius"/>
    </source>
</evidence>
<sequence>MGKIIFNEFNILKGIGIFLVILGHAGSVNGNIINVIFSFHMPLFFFISGFFFKETTLKDFLVKKGKRILIPYALFSFLSFLIYFIPNYNNSKFNFFDFFYGTFLGVSDGFYLSWNIVLWFLPALFLLNFIYLLLIKMRFLIIAFVIVGLYFSNDETKILPFHLISVLLSLPFFILGNYFKQYYLIVGNYFKNWMFIPLSIIGIYLVSLNVLKPDLRVNLIGNPFIFYSASLLLILASLFLSRLLQKNKILQWLGENSLLIMCLHLKFLFIARFILLKFGVDNGFLTSLILIPILYFPIILIKKYLPILEGK</sequence>
<dbReference type="PANTHER" id="PTHR37312:SF1">
    <property type="entry name" value="MEMBRANE-BOUND ACYLTRANSFERASE YKRP-RELATED"/>
    <property type="match status" value="1"/>
</dbReference>
<dbReference type="PANTHER" id="PTHR37312">
    <property type="entry name" value="MEMBRANE-BOUND ACYLTRANSFERASE YKRP-RELATED"/>
    <property type="match status" value="1"/>
</dbReference>